<comment type="caution">
    <text evidence="2">The sequence shown here is derived from an EMBL/GenBank/DDBJ whole genome shotgun (WGS) entry which is preliminary data.</text>
</comment>
<accession>A0ABD5NS29</accession>
<organism evidence="2 3">
    <name type="scientific">Halovivax cerinus</name>
    <dbReference type="NCBI Taxonomy" id="1487865"/>
    <lineage>
        <taxon>Archaea</taxon>
        <taxon>Methanobacteriati</taxon>
        <taxon>Methanobacteriota</taxon>
        <taxon>Stenosarchaea group</taxon>
        <taxon>Halobacteria</taxon>
        <taxon>Halobacteriales</taxon>
        <taxon>Natrialbaceae</taxon>
        <taxon>Halovivax</taxon>
    </lineage>
</organism>
<evidence type="ECO:0000313" key="2">
    <source>
        <dbReference type="EMBL" id="MFC3959515.1"/>
    </source>
</evidence>
<keyword evidence="1" id="KW-1277">Toxin-antitoxin system</keyword>
<proteinExistence type="predicted"/>
<dbReference type="EMBL" id="JBHSAQ010000013">
    <property type="protein sequence ID" value="MFC3959515.1"/>
    <property type="molecule type" value="Genomic_DNA"/>
</dbReference>
<protein>
    <submittedName>
        <fullName evidence="2">Antitoxin VapB family protein</fullName>
    </submittedName>
</protein>
<dbReference type="AlphaFoldDB" id="A0ABD5NS29"/>
<keyword evidence="3" id="KW-1185">Reference proteome</keyword>
<dbReference type="Pfam" id="PF02697">
    <property type="entry name" value="VAPB_antitox"/>
    <property type="match status" value="1"/>
</dbReference>
<dbReference type="GeneID" id="73902138"/>
<dbReference type="RefSeq" id="WP_256533027.1">
    <property type="nucleotide sequence ID" value="NZ_CP101824.1"/>
</dbReference>
<name>A0ABD5NS29_9EURY</name>
<evidence type="ECO:0000313" key="3">
    <source>
        <dbReference type="Proteomes" id="UP001595846"/>
    </source>
</evidence>
<reference evidence="2 3" key="1">
    <citation type="journal article" date="2019" name="Int. J. Syst. Evol. Microbiol.">
        <title>The Global Catalogue of Microorganisms (GCM) 10K type strain sequencing project: providing services to taxonomists for standard genome sequencing and annotation.</title>
        <authorList>
            <consortium name="The Broad Institute Genomics Platform"/>
            <consortium name="The Broad Institute Genome Sequencing Center for Infectious Disease"/>
            <person name="Wu L."/>
            <person name="Ma J."/>
        </authorList>
    </citation>
    <scope>NUCLEOTIDE SEQUENCE [LARGE SCALE GENOMIC DNA]</scope>
    <source>
        <strain evidence="2 3">IBRC-M 10256</strain>
    </source>
</reference>
<evidence type="ECO:0000256" key="1">
    <source>
        <dbReference type="ARBA" id="ARBA00022649"/>
    </source>
</evidence>
<dbReference type="Proteomes" id="UP001595846">
    <property type="component" value="Unassembled WGS sequence"/>
</dbReference>
<sequence>MGTKTIGVQEDVYERLRARKREDESFTDLLDRLMDESRTDWRETFGRLQDEDAAALEAAVKSVRERSSGGYAERQRDAIEAFADVGADSAEGSDDT</sequence>
<gene>
    <name evidence="2" type="ORF">ACFOUR_14215</name>
</gene>
<dbReference type="InterPro" id="IPR003847">
    <property type="entry name" value="Put_antitoxin"/>
</dbReference>